<evidence type="ECO:0000256" key="2">
    <source>
        <dbReference type="ARBA" id="ARBA00008494"/>
    </source>
</evidence>
<evidence type="ECO:0000256" key="12">
    <source>
        <dbReference type="SAM" id="MobiDB-lite"/>
    </source>
</evidence>
<feature type="region of interest" description="Disordered" evidence="12">
    <location>
        <begin position="480"/>
        <end position="502"/>
    </location>
</feature>
<comment type="caution">
    <text evidence="13">The sequence shown here is derived from an EMBL/GenBank/DDBJ whole genome shotgun (WGS) entry which is preliminary data.</text>
</comment>
<dbReference type="PANTHER" id="PTHR15237:SF0">
    <property type="entry name" value="CELL CYCLE CHECKPOINT CONTROL PROTEIN"/>
    <property type="match status" value="1"/>
</dbReference>
<evidence type="ECO:0000256" key="5">
    <source>
        <dbReference type="ARBA" id="ARBA00022763"/>
    </source>
</evidence>
<name>A0ABD1CM66_CULPP</name>
<evidence type="ECO:0000256" key="8">
    <source>
        <dbReference type="ARBA" id="ARBA00023242"/>
    </source>
</evidence>
<evidence type="ECO:0000313" key="14">
    <source>
        <dbReference type="Proteomes" id="UP001562425"/>
    </source>
</evidence>
<evidence type="ECO:0000256" key="7">
    <source>
        <dbReference type="ARBA" id="ARBA00022839"/>
    </source>
</evidence>
<proteinExistence type="inferred from homology"/>
<keyword evidence="5" id="KW-0227">DNA damage</keyword>
<dbReference type="Proteomes" id="UP001562425">
    <property type="component" value="Unassembled WGS sequence"/>
</dbReference>
<dbReference type="Pfam" id="PF04139">
    <property type="entry name" value="Rad9"/>
    <property type="match status" value="1"/>
</dbReference>
<comment type="function">
    <text evidence="9">Component of the 9-1-1 cell-cycle checkpoint response complex that plays a major role in DNA repair. The 9-1-1 complex is recruited to DNA lesion upon damage by the RAD17-replication factor C (RFC) clamp loader complex. Acts then as a sliding clamp platform on DNA for several proteins involved in long-patch base excision repair (LP-BER). The 9-1-1 complex stimulates DNA polymerase beta (POLB) activity by increasing its affinity for the 3'-OH end of the primer-template and stabilizes POLB to those sites where LP-BER proceeds; endonuclease FEN1 cleavage activity on substrates with double, nick, or gap flaps of distinct sequences and lengths; and DNA ligase I (LIG1) on long-patch base excision repair substrates. The 9-1-1 complex is necessary for the recruitment of RHNO1 to sites of double-stranded breaks (DSB) occurring during the S phase. RAD9A possesses 3'-&gt;5' double stranded DNA exonuclease activity.</text>
</comment>
<evidence type="ECO:0000256" key="9">
    <source>
        <dbReference type="ARBA" id="ARBA00059283"/>
    </source>
</evidence>
<feature type="compositionally biased region" description="Basic and acidic residues" evidence="12">
    <location>
        <begin position="343"/>
        <end position="354"/>
    </location>
</feature>
<dbReference type="AlphaFoldDB" id="A0ABD1CM66"/>
<evidence type="ECO:0000256" key="11">
    <source>
        <dbReference type="ARBA" id="ARBA00079896"/>
    </source>
</evidence>
<sequence>MNCIITGSNVKILARTVNFFSKIGNELQLEALPTGLCLKAINSMNTAYVMANFHTSFFISFRQGANDRFEENNCKISIKPLLRIFKSLAKIQLCKIWLQLDRMKIIFQFKCKSDVLKTHIITLLEHEHVNALRLPEDFPNKIVGDHKIFSNILVHFHNSIDEITFNTEAEKIVVTNYIEDTTKERTAMRSTFTVENTAFRLYQLESPSNITFCYKEFKAMAYFAEHNRMVVEMNFDQAGTPIMIRMKKENVLSINFIIGTMRPRLAKENRSVQRANRKLMDNSKHKQTSVRQVDSERIDTCNSSVRNSRLRENNSDQEIDLPLSMVNQPVAAARRSELPSGGRSKESLGSRLDPRVSLAPNAPAARIPNPAPIQTEDSYDIVFAGNTDDPNSESQALTPTLSGKRPGSPSHNVLNSNEKRQNTRSENVFSEDRSSARQTIPESVPESPEAAAQRRQKQEKLRRVLGKCFETTFDPRRMVGSSQTYAEDSDPDDKVPTMDNDSSCQHVGQDLFYPWDKLHKCLDT</sequence>
<feature type="compositionally biased region" description="Low complexity" evidence="12">
    <location>
        <begin position="359"/>
        <end position="368"/>
    </location>
</feature>
<evidence type="ECO:0000256" key="10">
    <source>
        <dbReference type="ARBA" id="ARBA00069752"/>
    </source>
</evidence>
<dbReference type="GO" id="GO:0000077">
    <property type="term" value="P:DNA damage checkpoint signaling"/>
    <property type="evidence" value="ECO:0007669"/>
    <property type="project" value="UniProtKB-ARBA"/>
</dbReference>
<dbReference type="PANTHER" id="PTHR15237">
    <property type="entry name" value="DNA REPAIR PROTEIN RAD9"/>
    <property type="match status" value="1"/>
</dbReference>
<comment type="subcellular location">
    <subcellularLocation>
        <location evidence="1">Nucleus</location>
    </subcellularLocation>
</comment>
<gene>
    <name evidence="13" type="ORF">pipiens_016228</name>
</gene>
<organism evidence="13 14">
    <name type="scientific">Culex pipiens pipiens</name>
    <name type="common">Northern house mosquito</name>
    <dbReference type="NCBI Taxonomy" id="38569"/>
    <lineage>
        <taxon>Eukaryota</taxon>
        <taxon>Metazoa</taxon>
        <taxon>Ecdysozoa</taxon>
        <taxon>Arthropoda</taxon>
        <taxon>Hexapoda</taxon>
        <taxon>Insecta</taxon>
        <taxon>Pterygota</taxon>
        <taxon>Neoptera</taxon>
        <taxon>Endopterygota</taxon>
        <taxon>Diptera</taxon>
        <taxon>Nematocera</taxon>
        <taxon>Culicoidea</taxon>
        <taxon>Culicidae</taxon>
        <taxon>Culicinae</taxon>
        <taxon>Culicini</taxon>
        <taxon>Culex</taxon>
        <taxon>Culex</taxon>
    </lineage>
</organism>
<comment type="similarity">
    <text evidence="2">Belongs to the rad9 family.</text>
</comment>
<keyword evidence="6" id="KW-0378">Hydrolase</keyword>
<keyword evidence="3" id="KW-0597">Phosphoprotein</keyword>
<keyword evidence="4" id="KW-0540">Nuclease</keyword>
<dbReference type="GO" id="GO:0005634">
    <property type="term" value="C:nucleus"/>
    <property type="evidence" value="ECO:0007669"/>
    <property type="project" value="UniProtKB-SubCell"/>
</dbReference>
<dbReference type="EMBL" id="JBEHCU010010934">
    <property type="protein sequence ID" value="KAL1377480.1"/>
    <property type="molecule type" value="Genomic_DNA"/>
</dbReference>
<evidence type="ECO:0000256" key="6">
    <source>
        <dbReference type="ARBA" id="ARBA00022801"/>
    </source>
</evidence>
<dbReference type="InterPro" id="IPR046938">
    <property type="entry name" value="DNA_clamp_sf"/>
</dbReference>
<keyword evidence="8" id="KW-0539">Nucleus</keyword>
<feature type="region of interest" description="Disordered" evidence="12">
    <location>
        <begin position="332"/>
        <end position="457"/>
    </location>
</feature>
<keyword evidence="7" id="KW-0269">Exonuclease</keyword>
<dbReference type="Gene3D" id="3.70.10.10">
    <property type="match status" value="1"/>
</dbReference>
<dbReference type="InterPro" id="IPR007268">
    <property type="entry name" value="Rad9/Ddc1"/>
</dbReference>
<dbReference type="FunFam" id="3.70.10.10:FF:000005">
    <property type="entry name" value="Cell cycle checkpoint control protein"/>
    <property type="match status" value="1"/>
</dbReference>
<dbReference type="GO" id="GO:0004527">
    <property type="term" value="F:exonuclease activity"/>
    <property type="evidence" value="ECO:0007669"/>
    <property type="project" value="UniProtKB-KW"/>
</dbReference>
<dbReference type="SUPFAM" id="SSF55979">
    <property type="entry name" value="DNA clamp"/>
    <property type="match status" value="1"/>
</dbReference>
<evidence type="ECO:0000313" key="13">
    <source>
        <dbReference type="EMBL" id="KAL1377480.1"/>
    </source>
</evidence>
<reference evidence="13 14" key="1">
    <citation type="submission" date="2024-05" db="EMBL/GenBank/DDBJ databases">
        <title>Culex pipiens pipiens assembly and annotation.</title>
        <authorList>
            <person name="Alout H."/>
            <person name="Durand T."/>
        </authorList>
    </citation>
    <scope>NUCLEOTIDE SEQUENCE [LARGE SCALE GENOMIC DNA]</scope>
    <source>
        <strain evidence="13">HA-2024</strain>
        <tissue evidence="13">Whole body</tissue>
    </source>
</reference>
<evidence type="ECO:0000256" key="3">
    <source>
        <dbReference type="ARBA" id="ARBA00022553"/>
    </source>
</evidence>
<evidence type="ECO:0000256" key="4">
    <source>
        <dbReference type="ARBA" id="ARBA00022722"/>
    </source>
</evidence>
<evidence type="ECO:0000256" key="1">
    <source>
        <dbReference type="ARBA" id="ARBA00004123"/>
    </source>
</evidence>
<feature type="region of interest" description="Disordered" evidence="12">
    <location>
        <begin position="273"/>
        <end position="296"/>
    </location>
</feature>
<feature type="compositionally biased region" description="Polar residues" evidence="12">
    <location>
        <begin position="388"/>
        <end position="401"/>
    </location>
</feature>
<accession>A0ABD1CM66</accession>
<protein>
    <recommendedName>
        <fullName evidence="10">Cell cycle checkpoint control protein RAD9A</fullName>
    </recommendedName>
    <alternativeName>
        <fullName evidence="11">DNA repair exonuclease rad9 homolog A</fullName>
    </alternativeName>
</protein>
<keyword evidence="14" id="KW-1185">Reference proteome</keyword>